<evidence type="ECO:0000313" key="1">
    <source>
        <dbReference type="Proteomes" id="UP000095283"/>
    </source>
</evidence>
<accession>A0A1I7WM35</accession>
<dbReference type="WBParaSite" id="Hba_06133">
    <property type="protein sequence ID" value="Hba_06133"/>
    <property type="gene ID" value="Hba_06133"/>
</dbReference>
<dbReference type="Proteomes" id="UP000095283">
    <property type="component" value="Unplaced"/>
</dbReference>
<evidence type="ECO:0000313" key="2">
    <source>
        <dbReference type="WBParaSite" id="Hba_06133"/>
    </source>
</evidence>
<sequence length="92" mass="10966">MYSRPCIGFCWYFLVLREINIYKIVRDKVRRKNNTYIDTASWNMDTLLEVLEEVISSEEKLEKEEMASEGQQMKKVHKESAIVFTNYGTWCS</sequence>
<dbReference type="AlphaFoldDB" id="A0A1I7WM35"/>
<name>A0A1I7WM35_HETBA</name>
<protein>
    <submittedName>
        <fullName evidence="2">Ovule protein</fullName>
    </submittedName>
</protein>
<reference evidence="2" key="1">
    <citation type="submission" date="2016-11" db="UniProtKB">
        <authorList>
            <consortium name="WormBaseParasite"/>
        </authorList>
    </citation>
    <scope>IDENTIFICATION</scope>
</reference>
<organism evidence="1 2">
    <name type="scientific">Heterorhabditis bacteriophora</name>
    <name type="common">Entomopathogenic nematode worm</name>
    <dbReference type="NCBI Taxonomy" id="37862"/>
    <lineage>
        <taxon>Eukaryota</taxon>
        <taxon>Metazoa</taxon>
        <taxon>Ecdysozoa</taxon>
        <taxon>Nematoda</taxon>
        <taxon>Chromadorea</taxon>
        <taxon>Rhabditida</taxon>
        <taxon>Rhabditina</taxon>
        <taxon>Rhabditomorpha</taxon>
        <taxon>Strongyloidea</taxon>
        <taxon>Heterorhabditidae</taxon>
        <taxon>Heterorhabditis</taxon>
    </lineage>
</organism>
<keyword evidence="1" id="KW-1185">Reference proteome</keyword>
<proteinExistence type="predicted"/>